<evidence type="ECO:0000256" key="3">
    <source>
        <dbReference type="SAM" id="MobiDB-lite"/>
    </source>
</evidence>
<dbReference type="eggNOG" id="COG1309">
    <property type="taxonomic scope" value="Bacteria"/>
</dbReference>
<reference evidence="5" key="1">
    <citation type="submission" date="2010-09" db="EMBL/GenBank/DDBJ databases">
        <title>Complete sequence of chromosome2 of Burkholderia sp. CCGE1003.</title>
        <authorList>
            <consortium name="US DOE Joint Genome Institute"/>
            <person name="Lucas S."/>
            <person name="Copeland A."/>
            <person name="Lapidus A."/>
            <person name="Cheng J.-F."/>
            <person name="Bruce D."/>
            <person name="Goodwin L."/>
            <person name="Pitluck S."/>
            <person name="Daligault H."/>
            <person name="Davenport K."/>
            <person name="Detter J.C."/>
            <person name="Han C."/>
            <person name="Tapia R."/>
            <person name="Land M."/>
            <person name="Hauser L."/>
            <person name="Jeffries C."/>
            <person name="Kyrpides N."/>
            <person name="Ivanova N."/>
            <person name="Ovchinnikova G."/>
            <person name="Martinez-Romero E."/>
            <person name="Rogel M.A."/>
            <person name="Auchtung J."/>
            <person name="Tiedje J.M."/>
            <person name="Woyke T."/>
        </authorList>
    </citation>
    <scope>NUCLEOTIDE SEQUENCE</scope>
    <source>
        <strain evidence="5">CCGE1003</strain>
    </source>
</reference>
<protein>
    <submittedName>
        <fullName evidence="5">Regulatory protein TetR</fullName>
    </submittedName>
</protein>
<organism evidence="5">
    <name type="scientific">Burkholderia sp. (strain CCGE1003)</name>
    <dbReference type="NCBI Taxonomy" id="640512"/>
    <lineage>
        <taxon>Bacteria</taxon>
        <taxon>Pseudomonadati</taxon>
        <taxon>Pseudomonadota</taxon>
        <taxon>Betaproteobacteria</taxon>
        <taxon>Burkholderiales</taxon>
        <taxon>Burkholderiaceae</taxon>
        <taxon>Burkholderia</taxon>
    </lineage>
</organism>
<dbReference type="EMBL" id="CP002218">
    <property type="protein sequence ID" value="ADN61031.1"/>
    <property type="molecule type" value="Genomic_DNA"/>
</dbReference>
<gene>
    <name evidence="5" type="ordered locus">BC1003_5110</name>
</gene>
<sequence length="280" mass="31368">MQAEFRYKEKQRKEPFNHANEETHIAMSPTAARKPGATGIRAKQAQDTRAKILKAAIKVFAKQGYASGRVESISKAARSHDRMIYYYFGSKEQLFVEVLETIYTQFNEAESRLDLDLENPVRGLEQMVEFVWQYYLDHPEFVTLLSSENLHQGKHAKKSSKLKEISGYAISVVQKLLDAGKAQHVFRTDIKARDVYLMIASLGYFYNANQYTLGAFLGEPLMDKAALAHWRDVIKDTVLRAVRLHSPAASDSNAGAETTYAANVTDAATATHATARAQTG</sequence>
<dbReference type="HOGENOM" id="CLU_069356_1_2_4"/>
<dbReference type="PANTHER" id="PTHR30328:SF54">
    <property type="entry name" value="HTH-TYPE TRANSCRIPTIONAL REPRESSOR SCO4008"/>
    <property type="match status" value="1"/>
</dbReference>
<keyword evidence="1 2" id="KW-0238">DNA-binding</keyword>
<dbReference type="PROSITE" id="PS50977">
    <property type="entry name" value="HTH_TETR_2"/>
    <property type="match status" value="1"/>
</dbReference>
<evidence type="ECO:0000256" key="1">
    <source>
        <dbReference type="ARBA" id="ARBA00023125"/>
    </source>
</evidence>
<dbReference type="InterPro" id="IPR041474">
    <property type="entry name" value="NicS_C"/>
</dbReference>
<dbReference type="KEGG" id="bgf:BC1003_5110"/>
<evidence type="ECO:0000259" key="4">
    <source>
        <dbReference type="PROSITE" id="PS50977"/>
    </source>
</evidence>
<dbReference type="Gene3D" id="1.10.357.10">
    <property type="entry name" value="Tetracycline Repressor, domain 2"/>
    <property type="match status" value="1"/>
</dbReference>
<feature type="region of interest" description="Disordered" evidence="3">
    <location>
        <begin position="1"/>
        <end position="22"/>
    </location>
</feature>
<evidence type="ECO:0000256" key="2">
    <source>
        <dbReference type="PROSITE-ProRule" id="PRU00335"/>
    </source>
</evidence>
<feature type="domain" description="HTH tetR-type" evidence="4">
    <location>
        <begin position="46"/>
        <end position="106"/>
    </location>
</feature>
<dbReference type="SUPFAM" id="SSF46689">
    <property type="entry name" value="Homeodomain-like"/>
    <property type="match status" value="1"/>
</dbReference>
<dbReference type="InterPro" id="IPR036271">
    <property type="entry name" value="Tet_transcr_reg_TetR-rel_C_sf"/>
</dbReference>
<dbReference type="SUPFAM" id="SSF48498">
    <property type="entry name" value="Tetracyclin repressor-like, C-terminal domain"/>
    <property type="match status" value="1"/>
</dbReference>
<feature type="DNA-binding region" description="H-T-H motif" evidence="2">
    <location>
        <begin position="69"/>
        <end position="88"/>
    </location>
</feature>
<dbReference type="STRING" id="640512.BC1003_5110"/>
<dbReference type="Pfam" id="PF17938">
    <property type="entry name" value="TetR_C_29"/>
    <property type="match status" value="1"/>
</dbReference>
<dbReference type="InterPro" id="IPR050109">
    <property type="entry name" value="HTH-type_TetR-like_transc_reg"/>
</dbReference>
<dbReference type="AlphaFoldDB" id="E1TK31"/>
<name>E1TK31_BURSG</name>
<dbReference type="InterPro" id="IPR009057">
    <property type="entry name" value="Homeodomain-like_sf"/>
</dbReference>
<dbReference type="PRINTS" id="PR00455">
    <property type="entry name" value="HTHTETR"/>
</dbReference>
<accession>E1TK31</accession>
<dbReference type="Pfam" id="PF00440">
    <property type="entry name" value="TetR_N"/>
    <property type="match status" value="1"/>
</dbReference>
<dbReference type="InterPro" id="IPR001647">
    <property type="entry name" value="HTH_TetR"/>
</dbReference>
<dbReference type="PANTHER" id="PTHR30328">
    <property type="entry name" value="TRANSCRIPTIONAL REPRESSOR"/>
    <property type="match status" value="1"/>
</dbReference>
<evidence type="ECO:0000313" key="5">
    <source>
        <dbReference type="EMBL" id="ADN61031.1"/>
    </source>
</evidence>
<dbReference type="GO" id="GO:0003677">
    <property type="term" value="F:DNA binding"/>
    <property type="evidence" value="ECO:0007669"/>
    <property type="project" value="UniProtKB-UniRule"/>
</dbReference>
<proteinExistence type="predicted"/>